<dbReference type="InterPro" id="IPR005560">
    <property type="entry name" value="Csp_YhjQ"/>
</dbReference>
<dbReference type="Pfam" id="PF03860">
    <property type="entry name" value="Csp"/>
    <property type="match status" value="1"/>
</dbReference>
<dbReference type="PANTHER" id="PTHR37310">
    <property type="entry name" value="CYTOPLASMIC PROTEIN-RELATED"/>
    <property type="match status" value="1"/>
</dbReference>
<dbReference type="Gene3D" id="1.20.1270.360">
    <property type="match status" value="1"/>
</dbReference>
<evidence type="ECO:0000313" key="1">
    <source>
        <dbReference type="EMBL" id="PZR52449.1"/>
    </source>
</evidence>
<protein>
    <submittedName>
        <fullName evidence="1">Four-helix bundle copper-binding protein</fullName>
    </submittedName>
</protein>
<dbReference type="RefSeq" id="WP_111251561.1">
    <property type="nucleotide sequence ID" value="NZ_QKWH01000010.1"/>
</dbReference>
<proteinExistence type="predicted"/>
<keyword evidence="2" id="KW-1185">Reference proteome</keyword>
<gene>
    <name evidence="1" type="ORF">DNL40_12205</name>
</gene>
<dbReference type="AlphaFoldDB" id="A0A2W5WLL7"/>
<dbReference type="Proteomes" id="UP000248783">
    <property type="component" value="Unassembled WGS sequence"/>
</dbReference>
<comment type="caution">
    <text evidence="1">The sequence shown here is derived from an EMBL/GenBank/DDBJ whole genome shotgun (WGS) entry which is preliminary data.</text>
</comment>
<dbReference type="EMBL" id="QKWH01000010">
    <property type="protein sequence ID" value="PZR52449.1"/>
    <property type="molecule type" value="Genomic_DNA"/>
</dbReference>
<reference evidence="1 2" key="1">
    <citation type="submission" date="2018-06" db="EMBL/GenBank/DDBJ databases">
        <title>Whole genome sequencing of a novel hydrocarbon degrading bacterial strain, PW21 isolated from oil contaminated produced water sample.</title>
        <authorList>
            <person name="Nagkirti P."/>
            <person name="Shaikh A."/>
            <person name="Gowdaman V."/>
            <person name="Engineer A.E."/>
            <person name="Dagar S."/>
            <person name="Dhakephalkar P.K."/>
        </authorList>
    </citation>
    <scope>NUCLEOTIDE SEQUENCE [LARGE SCALE GENOMIC DNA]</scope>
    <source>
        <strain evidence="1 2">PW21</strain>
    </source>
</reference>
<evidence type="ECO:0000313" key="2">
    <source>
        <dbReference type="Proteomes" id="UP000248783"/>
    </source>
</evidence>
<sequence length="128" mass="13416">MVETFPGEGFAPSSELVACIEACLGCAQSCTACADACLSEEHVGELRRCIRLNADCADVCSTTAAVLSRQTSPDLELVRAVLQACMTACAACGTECEQHAQMHEHCAVCARACRACEQACRALLAELG</sequence>
<dbReference type="CDD" id="cd08026">
    <property type="entry name" value="DUF326"/>
    <property type="match status" value="1"/>
</dbReference>
<name>A0A2W5WLL7_9MICO</name>
<dbReference type="PANTHER" id="PTHR37310:SF1">
    <property type="entry name" value="CYTOPLASMIC PROTEIN"/>
    <property type="match status" value="1"/>
</dbReference>
<dbReference type="InterPro" id="IPR044543">
    <property type="entry name" value="YHJQ-like"/>
</dbReference>
<accession>A0A2W5WLL7</accession>
<organism evidence="1 2">
    <name type="scientific">Xylanimonas oleitrophica</name>
    <dbReference type="NCBI Taxonomy" id="2607479"/>
    <lineage>
        <taxon>Bacteria</taxon>
        <taxon>Bacillati</taxon>
        <taxon>Actinomycetota</taxon>
        <taxon>Actinomycetes</taxon>
        <taxon>Micrococcales</taxon>
        <taxon>Promicromonosporaceae</taxon>
        <taxon>Xylanimonas</taxon>
    </lineage>
</organism>